<organism evidence="1 2">
    <name type="scientific">Flavobacterium seoulense</name>
    <dbReference type="NCBI Taxonomy" id="1492738"/>
    <lineage>
        <taxon>Bacteria</taxon>
        <taxon>Pseudomonadati</taxon>
        <taxon>Bacteroidota</taxon>
        <taxon>Flavobacteriia</taxon>
        <taxon>Flavobacteriales</taxon>
        <taxon>Flavobacteriaceae</taxon>
        <taxon>Flavobacterium</taxon>
    </lineage>
</organism>
<evidence type="ECO:0000313" key="2">
    <source>
        <dbReference type="Proteomes" id="UP000027064"/>
    </source>
</evidence>
<dbReference type="AlphaFoldDB" id="A0A066WN61"/>
<dbReference type="RefSeq" id="WP_051627518.1">
    <property type="nucleotide sequence ID" value="NZ_JNCA01000013.1"/>
</dbReference>
<comment type="caution">
    <text evidence="1">The sequence shown here is derived from an EMBL/GenBank/DDBJ whole genome shotgun (WGS) entry which is preliminary data.</text>
</comment>
<protein>
    <recommendedName>
        <fullName evidence="3">Lipoprotein</fullName>
    </recommendedName>
</protein>
<dbReference type="PATRIC" id="fig|1492738.3.peg.1337"/>
<proteinExistence type="predicted"/>
<dbReference type="eggNOG" id="ENOG5032QJU">
    <property type="taxonomic scope" value="Bacteria"/>
</dbReference>
<dbReference type="PROSITE" id="PS51257">
    <property type="entry name" value="PROKAR_LIPOPROTEIN"/>
    <property type="match status" value="1"/>
</dbReference>
<gene>
    <name evidence="1" type="ORF">FEM21_13450</name>
</gene>
<accession>A0A066WN61</accession>
<dbReference type="EMBL" id="JNCA01000013">
    <property type="protein sequence ID" value="KDN55462.1"/>
    <property type="molecule type" value="Genomic_DNA"/>
</dbReference>
<dbReference type="OrthoDB" id="1329613at2"/>
<dbReference type="Proteomes" id="UP000027064">
    <property type="component" value="Unassembled WGS sequence"/>
</dbReference>
<name>A0A066WN61_9FLAO</name>
<reference evidence="1 2" key="1">
    <citation type="submission" date="2014-05" db="EMBL/GenBank/DDBJ databases">
        <title>Genome Sequence of Flavobacterium sp. EM1321.</title>
        <authorList>
            <person name="Shin S.-K."/>
            <person name="Yi H."/>
        </authorList>
    </citation>
    <scope>NUCLEOTIDE SEQUENCE [LARGE SCALE GENOMIC DNA]</scope>
    <source>
        <strain evidence="1 2">EM1321</strain>
    </source>
</reference>
<evidence type="ECO:0008006" key="3">
    <source>
        <dbReference type="Google" id="ProtNLM"/>
    </source>
</evidence>
<evidence type="ECO:0000313" key="1">
    <source>
        <dbReference type="EMBL" id="KDN55462.1"/>
    </source>
</evidence>
<keyword evidence="2" id="KW-1185">Reference proteome</keyword>
<dbReference type="STRING" id="1492738.FEM21_13450"/>
<sequence length="278" mass="31106">MKNIRNCIIGGAASLLLMTACDNDVLKYDTSVVKDFEIQLNDEPWSLNTGISTKPIFVYKENGDFFANYSSHYRFALENGAYKFVATDIPEQMVKSPVNLNDLIIPQLITADQPVKISAAMPYSSPFENKLTMNILSRSGILRLKSRDIAPDPSYAIIKTTVEVKRSGYKVVDETFIQQDLAVSRTKRTTTGGVNYTDDFILFQTDEAANNVRIRIDFMTQDSVIVRTKEFEGSFQILPNGVSSIDFNLNDPETPIIKDYVLTINGVVATAKKSNSRQ</sequence>